<keyword evidence="2" id="KW-0378">Hydrolase</keyword>
<dbReference type="AlphaFoldDB" id="A0A7C3CAN7"/>
<accession>A0A7C3CAN7</accession>
<sequence length="154" mass="17258">SDEDVPIKHAIQAYLFNSMLVQMPGQERLTLIAPTETRDNPYTKTYCDKMVAGNGPIAEVQYVDVRQSMRNGGGPACLRLRVVLTEAEQAAANQKMLLDDGLYDQLCAWVSQHYRAELAPDDIGDPLLMRESFAALDELTSIMGLGRDFYPFQR</sequence>
<dbReference type="Proteomes" id="UP000886042">
    <property type="component" value="Unassembled WGS sequence"/>
</dbReference>
<dbReference type="SUPFAM" id="SSF55909">
    <property type="entry name" value="Pentein"/>
    <property type="match status" value="1"/>
</dbReference>
<evidence type="ECO:0000256" key="1">
    <source>
        <dbReference type="ARBA" id="ARBA00022503"/>
    </source>
</evidence>
<dbReference type="Gene3D" id="3.75.10.20">
    <property type="entry name" value="Succinylarginine dihydrolase"/>
    <property type="match status" value="1"/>
</dbReference>
<evidence type="ECO:0000313" key="3">
    <source>
        <dbReference type="EMBL" id="HFB54560.1"/>
    </source>
</evidence>
<dbReference type="InterPro" id="IPR037031">
    <property type="entry name" value="AstB_sf"/>
</dbReference>
<dbReference type="Pfam" id="PF04996">
    <property type="entry name" value="AstB"/>
    <property type="match status" value="1"/>
</dbReference>
<dbReference type="GO" id="GO:0006525">
    <property type="term" value="P:arginine metabolic process"/>
    <property type="evidence" value="ECO:0007669"/>
    <property type="project" value="UniProtKB-KW"/>
</dbReference>
<name>A0A7C3CAN7_9PROT</name>
<reference evidence="3" key="1">
    <citation type="journal article" date="2020" name="mSystems">
        <title>Genome- and Community-Level Interaction Insights into Carbon Utilization and Element Cycling Functions of Hydrothermarchaeota in Hydrothermal Sediment.</title>
        <authorList>
            <person name="Zhou Z."/>
            <person name="Liu Y."/>
            <person name="Xu W."/>
            <person name="Pan J."/>
            <person name="Luo Z.H."/>
            <person name="Li M."/>
        </authorList>
    </citation>
    <scope>NUCLEOTIDE SEQUENCE [LARGE SCALE GENOMIC DNA]</scope>
    <source>
        <strain evidence="3">HyVt-489</strain>
    </source>
</reference>
<comment type="caution">
    <text evidence="3">The sequence shown here is derived from an EMBL/GenBank/DDBJ whole genome shotgun (WGS) entry which is preliminary data.</text>
</comment>
<dbReference type="PANTHER" id="PTHR30420:SF2">
    <property type="entry name" value="N-SUCCINYLARGININE DIHYDROLASE"/>
    <property type="match status" value="1"/>
</dbReference>
<feature type="non-terminal residue" evidence="3">
    <location>
        <position position="1"/>
    </location>
</feature>
<dbReference type="PANTHER" id="PTHR30420">
    <property type="entry name" value="N-SUCCINYLARGININE DIHYDROLASE"/>
    <property type="match status" value="1"/>
</dbReference>
<dbReference type="InterPro" id="IPR007079">
    <property type="entry name" value="SuccinylArg_d-Hdrlase_AstB"/>
</dbReference>
<dbReference type="EMBL" id="DRMN01000097">
    <property type="protein sequence ID" value="HFB54560.1"/>
    <property type="molecule type" value="Genomic_DNA"/>
</dbReference>
<gene>
    <name evidence="3" type="ORF">ENJ46_01435</name>
</gene>
<evidence type="ECO:0000256" key="2">
    <source>
        <dbReference type="ARBA" id="ARBA00022801"/>
    </source>
</evidence>
<organism evidence="3">
    <name type="scientific">Hellea balneolensis</name>
    <dbReference type="NCBI Taxonomy" id="287478"/>
    <lineage>
        <taxon>Bacteria</taxon>
        <taxon>Pseudomonadati</taxon>
        <taxon>Pseudomonadota</taxon>
        <taxon>Alphaproteobacteria</taxon>
        <taxon>Maricaulales</taxon>
        <taxon>Robiginitomaculaceae</taxon>
        <taxon>Hellea</taxon>
    </lineage>
</organism>
<proteinExistence type="predicted"/>
<protein>
    <submittedName>
        <fullName evidence="3">Succinylarginine dihydrolase</fullName>
    </submittedName>
</protein>
<dbReference type="GO" id="GO:0009015">
    <property type="term" value="F:N-succinylarginine dihydrolase activity"/>
    <property type="evidence" value="ECO:0007669"/>
    <property type="project" value="InterPro"/>
</dbReference>
<keyword evidence="1" id="KW-0056">Arginine metabolism</keyword>